<reference evidence="2" key="1">
    <citation type="submission" date="2016-08" db="EMBL/GenBank/DDBJ databases">
        <title>Complete Genome Seqeunce of Paenibacillus sp. BIHB 4019 from tea rhizoplane.</title>
        <authorList>
            <person name="Thakur R."/>
            <person name="Swarnkar M.K."/>
            <person name="Gulati A."/>
        </authorList>
    </citation>
    <scope>NUCLEOTIDE SEQUENCE [LARGE SCALE GENOMIC DNA]</scope>
    <source>
        <strain evidence="2">BIHB4019</strain>
    </source>
</reference>
<dbReference type="PROSITE" id="PS51257">
    <property type="entry name" value="PROKAR_LIPOPROTEIN"/>
    <property type="match status" value="1"/>
</dbReference>
<feature type="signal peptide" evidence="1">
    <location>
        <begin position="1"/>
        <end position="29"/>
    </location>
</feature>
<protein>
    <recommendedName>
        <fullName evidence="3">Lipoprotein</fullName>
    </recommendedName>
</protein>
<evidence type="ECO:0000313" key="2">
    <source>
        <dbReference type="EMBL" id="ANY67195.1"/>
    </source>
</evidence>
<organism evidence="2">
    <name type="scientific">Paenibacillus sp. BIHB 4019</name>
    <dbReference type="NCBI Taxonomy" id="1870819"/>
    <lineage>
        <taxon>Bacteria</taxon>
        <taxon>Bacillati</taxon>
        <taxon>Bacillota</taxon>
        <taxon>Bacilli</taxon>
        <taxon>Bacillales</taxon>
        <taxon>Paenibacillaceae</taxon>
        <taxon>Paenibacillus</taxon>
    </lineage>
</organism>
<keyword evidence="1" id="KW-0732">Signal</keyword>
<evidence type="ECO:0008006" key="3">
    <source>
        <dbReference type="Google" id="ProtNLM"/>
    </source>
</evidence>
<gene>
    <name evidence="2" type="ORF">BBD42_12515</name>
</gene>
<dbReference type="AlphaFoldDB" id="A0A1B2DHN9"/>
<evidence type="ECO:0000256" key="1">
    <source>
        <dbReference type="SAM" id="SignalP"/>
    </source>
</evidence>
<dbReference type="RefSeq" id="WP_099518407.1">
    <property type="nucleotide sequence ID" value="NZ_CP016808.1"/>
</dbReference>
<feature type="chain" id="PRO_5008535132" description="Lipoprotein" evidence="1">
    <location>
        <begin position="30"/>
        <end position="263"/>
    </location>
</feature>
<dbReference type="EMBL" id="CP016808">
    <property type="protein sequence ID" value="ANY67195.1"/>
    <property type="molecule type" value="Genomic_DNA"/>
</dbReference>
<proteinExistence type="predicted"/>
<name>A0A1B2DHN9_9BACL</name>
<sequence length="263" mass="28548">MNGIKRTGQALIVLLLMLTAAGCGGGSSALEREAPEATDMQVKAAGPETEEPAETCNAIIEWVDFLMINGIKYQYNYEGSGKVSDDQLGEKVGEVTYMLNDHACTDYVEKDGNAAFLPIGTEIYAIKGYKSEFRVAAFNKVYEVMDNPKAATLGQLLDIEGKVDKVGLESAEDGSPIGDFSAEASAQFIQELLPLQHVGFKQVYEKTKHESGIFLRIYLLDGSSFRLVYYPEGNAFTAGAFGTDSLKKLIMEQRAQIKAAAGL</sequence>
<accession>A0A1B2DHN9</accession>